<accession>A0A6A5TKW2</accession>
<dbReference type="AlphaFoldDB" id="A0A6A5TKW2"/>
<proteinExistence type="predicted"/>
<dbReference type="InterPro" id="IPR055100">
    <property type="entry name" value="GNAT_LYC1-like"/>
</dbReference>
<name>A0A6A5TKW2_9PLEO</name>
<gene>
    <name evidence="2" type="ORF">CC80DRAFT_424774</name>
</gene>
<feature type="domain" description="LYC1 C-terminal" evidence="1">
    <location>
        <begin position="177"/>
        <end position="406"/>
    </location>
</feature>
<dbReference type="EMBL" id="ML977017">
    <property type="protein sequence ID" value="KAF1951496.1"/>
    <property type="molecule type" value="Genomic_DNA"/>
</dbReference>
<keyword evidence="3" id="KW-1185">Reference proteome</keyword>
<dbReference type="PANTHER" id="PTHR34815">
    <property type="entry name" value="LYSINE ACETYLTRANSFERASE"/>
    <property type="match status" value="1"/>
</dbReference>
<protein>
    <recommendedName>
        <fullName evidence="1">LYC1 C-terminal domain-containing protein</fullName>
    </recommendedName>
</protein>
<sequence length="407" mass="45505">MGSMADLPHGASADLALVHPTPEEKLYQFKLNGAEWRGALDLEAYLRREEVLSNQALTRDGGISYWILIDKTAKSNPIDPTSSARLPLASCETYRKKALVWRDGEVVETICHAIGSVFCAPHLRGRKYAQRMMREVGEALKTYQTSKERECLFSVLYSDIGKKFYADFGWEPFSSSHVSVPAGASKHVDADRLPTARPLYANDLAELCKIDEAVIRKSLEARPKGSNIAVAQIPDTNTIQWHHAREDFVGNELFGKKPSIKGAIVGTEEGKRVWAYWTRVWYNENPAESKGNTLHILRLVIEDEGHSSWEGSGTQHADEHTGDHSHDAAIAALLLMAQREADEWKLEEVEAWNPSSATLAAARMLNPDAEVVQRDQESIASLMWYPPHEGPVAESIDWIGNEKYGWN</sequence>
<dbReference type="SUPFAM" id="SSF55729">
    <property type="entry name" value="Acyl-CoA N-acyltransferases (Nat)"/>
    <property type="match status" value="1"/>
</dbReference>
<organism evidence="2 3">
    <name type="scientific">Byssothecium circinans</name>
    <dbReference type="NCBI Taxonomy" id="147558"/>
    <lineage>
        <taxon>Eukaryota</taxon>
        <taxon>Fungi</taxon>
        <taxon>Dikarya</taxon>
        <taxon>Ascomycota</taxon>
        <taxon>Pezizomycotina</taxon>
        <taxon>Dothideomycetes</taxon>
        <taxon>Pleosporomycetidae</taxon>
        <taxon>Pleosporales</taxon>
        <taxon>Massarineae</taxon>
        <taxon>Massarinaceae</taxon>
        <taxon>Byssothecium</taxon>
    </lineage>
</organism>
<dbReference type="PANTHER" id="PTHR34815:SF4">
    <property type="entry name" value="N-ACETYLTRANSFERASE DOMAIN-CONTAINING PROTEIN"/>
    <property type="match status" value="1"/>
</dbReference>
<dbReference type="Proteomes" id="UP000800035">
    <property type="component" value="Unassembled WGS sequence"/>
</dbReference>
<evidence type="ECO:0000313" key="3">
    <source>
        <dbReference type="Proteomes" id="UP000800035"/>
    </source>
</evidence>
<reference evidence="2" key="1">
    <citation type="journal article" date="2020" name="Stud. Mycol.">
        <title>101 Dothideomycetes genomes: a test case for predicting lifestyles and emergence of pathogens.</title>
        <authorList>
            <person name="Haridas S."/>
            <person name="Albert R."/>
            <person name="Binder M."/>
            <person name="Bloem J."/>
            <person name="Labutti K."/>
            <person name="Salamov A."/>
            <person name="Andreopoulos B."/>
            <person name="Baker S."/>
            <person name="Barry K."/>
            <person name="Bills G."/>
            <person name="Bluhm B."/>
            <person name="Cannon C."/>
            <person name="Castanera R."/>
            <person name="Culley D."/>
            <person name="Daum C."/>
            <person name="Ezra D."/>
            <person name="Gonzalez J."/>
            <person name="Henrissat B."/>
            <person name="Kuo A."/>
            <person name="Liang C."/>
            <person name="Lipzen A."/>
            <person name="Lutzoni F."/>
            <person name="Magnuson J."/>
            <person name="Mondo S."/>
            <person name="Nolan M."/>
            <person name="Ohm R."/>
            <person name="Pangilinan J."/>
            <person name="Park H.-J."/>
            <person name="Ramirez L."/>
            <person name="Alfaro M."/>
            <person name="Sun H."/>
            <person name="Tritt A."/>
            <person name="Yoshinaga Y."/>
            <person name="Zwiers L.-H."/>
            <person name="Turgeon B."/>
            <person name="Goodwin S."/>
            <person name="Spatafora J."/>
            <person name="Crous P."/>
            <person name="Grigoriev I."/>
        </authorList>
    </citation>
    <scope>NUCLEOTIDE SEQUENCE</scope>
    <source>
        <strain evidence="2">CBS 675.92</strain>
    </source>
</reference>
<dbReference type="OrthoDB" id="2020070at2759"/>
<dbReference type="InterPro" id="IPR016181">
    <property type="entry name" value="Acyl_CoA_acyltransferase"/>
</dbReference>
<evidence type="ECO:0000259" key="1">
    <source>
        <dbReference type="Pfam" id="PF22998"/>
    </source>
</evidence>
<dbReference type="InterPro" id="IPR053013">
    <property type="entry name" value="LAT"/>
</dbReference>
<evidence type="ECO:0000313" key="2">
    <source>
        <dbReference type="EMBL" id="KAF1951496.1"/>
    </source>
</evidence>
<dbReference type="Gene3D" id="3.40.630.30">
    <property type="match status" value="1"/>
</dbReference>
<dbReference type="Pfam" id="PF22998">
    <property type="entry name" value="GNAT_LYC1-like"/>
    <property type="match status" value="1"/>
</dbReference>